<evidence type="ECO:0000313" key="2">
    <source>
        <dbReference type="EMBL" id="KAK3886126.1"/>
    </source>
</evidence>
<feature type="region of interest" description="Disordered" evidence="1">
    <location>
        <begin position="1"/>
        <end position="95"/>
    </location>
</feature>
<dbReference type="EMBL" id="JAWQEG010000726">
    <property type="protein sequence ID" value="KAK3886126.1"/>
    <property type="molecule type" value="Genomic_DNA"/>
</dbReference>
<feature type="compositionally biased region" description="Basic and acidic residues" evidence="1">
    <location>
        <begin position="45"/>
        <end position="54"/>
    </location>
</feature>
<evidence type="ECO:0000313" key="3">
    <source>
        <dbReference type="Proteomes" id="UP001286313"/>
    </source>
</evidence>
<feature type="compositionally biased region" description="Acidic residues" evidence="1">
    <location>
        <begin position="86"/>
        <end position="95"/>
    </location>
</feature>
<comment type="caution">
    <text evidence="2">The sequence shown here is derived from an EMBL/GenBank/DDBJ whole genome shotgun (WGS) entry which is preliminary data.</text>
</comment>
<keyword evidence="3" id="KW-1185">Reference proteome</keyword>
<dbReference type="Proteomes" id="UP001286313">
    <property type="component" value="Unassembled WGS sequence"/>
</dbReference>
<reference evidence="2" key="1">
    <citation type="submission" date="2023-10" db="EMBL/GenBank/DDBJ databases">
        <title>Genome assemblies of two species of porcelain crab, Petrolisthes cinctipes and Petrolisthes manimaculis (Anomura: Porcellanidae).</title>
        <authorList>
            <person name="Angst P."/>
        </authorList>
    </citation>
    <scope>NUCLEOTIDE SEQUENCE</scope>
    <source>
        <strain evidence="2">PB745_01</strain>
        <tissue evidence="2">Gill</tissue>
    </source>
</reference>
<protein>
    <submittedName>
        <fullName evidence="2">Uncharacterized protein</fullName>
    </submittedName>
</protein>
<proteinExistence type="predicted"/>
<sequence>MELEAKEEKHPDMPIIFTDNMELDEVKEDNGNDSWLESSDDDSDVGPKQDKEDSGNDSWLESSDDDSDVGPKQVKEDSGNDSWLESSDDDSDVGP</sequence>
<gene>
    <name evidence="2" type="ORF">Pcinc_009703</name>
</gene>
<dbReference type="AlphaFoldDB" id="A0AAE1G6U7"/>
<name>A0AAE1G6U7_PETCI</name>
<feature type="compositionally biased region" description="Basic and acidic residues" evidence="1">
    <location>
        <begin position="1"/>
        <end position="12"/>
    </location>
</feature>
<organism evidence="2 3">
    <name type="scientific">Petrolisthes cinctipes</name>
    <name type="common">Flat porcelain crab</name>
    <dbReference type="NCBI Taxonomy" id="88211"/>
    <lineage>
        <taxon>Eukaryota</taxon>
        <taxon>Metazoa</taxon>
        <taxon>Ecdysozoa</taxon>
        <taxon>Arthropoda</taxon>
        <taxon>Crustacea</taxon>
        <taxon>Multicrustacea</taxon>
        <taxon>Malacostraca</taxon>
        <taxon>Eumalacostraca</taxon>
        <taxon>Eucarida</taxon>
        <taxon>Decapoda</taxon>
        <taxon>Pleocyemata</taxon>
        <taxon>Anomura</taxon>
        <taxon>Galatheoidea</taxon>
        <taxon>Porcellanidae</taxon>
        <taxon>Petrolisthes</taxon>
    </lineage>
</organism>
<evidence type="ECO:0000256" key="1">
    <source>
        <dbReference type="SAM" id="MobiDB-lite"/>
    </source>
</evidence>
<accession>A0AAE1G6U7</accession>